<comment type="cofactor">
    <cofactor evidence="6">
        <name>Mg(2+)</name>
        <dbReference type="ChEBI" id="CHEBI:18420"/>
    </cofactor>
</comment>
<evidence type="ECO:0000256" key="6">
    <source>
        <dbReference type="HAMAP-Rule" id="MF_00265"/>
    </source>
</evidence>
<gene>
    <name evidence="6" type="primary">vapC</name>
    <name evidence="8" type="ORF">VLY81_09310</name>
</gene>
<evidence type="ECO:0000313" key="8">
    <source>
        <dbReference type="EMBL" id="WRP13645.1"/>
    </source>
</evidence>
<dbReference type="EMBL" id="CP141614">
    <property type="protein sequence ID" value="WRP13645.1"/>
    <property type="molecule type" value="Genomic_DNA"/>
</dbReference>
<dbReference type="PANTHER" id="PTHR35901:SF1">
    <property type="entry name" value="EXONUCLEASE VAPC9"/>
    <property type="match status" value="1"/>
</dbReference>
<keyword evidence="5 6" id="KW-0460">Magnesium</keyword>
<dbReference type="Pfam" id="PF01850">
    <property type="entry name" value="PIN"/>
    <property type="match status" value="1"/>
</dbReference>
<evidence type="ECO:0000313" key="9">
    <source>
        <dbReference type="Proteomes" id="UP001333102"/>
    </source>
</evidence>
<evidence type="ECO:0000256" key="5">
    <source>
        <dbReference type="ARBA" id="ARBA00022842"/>
    </source>
</evidence>
<dbReference type="SUPFAM" id="SSF88723">
    <property type="entry name" value="PIN domain-like"/>
    <property type="match status" value="1"/>
</dbReference>
<accession>A0ABZ1BLE2</accession>
<keyword evidence="9" id="KW-1185">Reference proteome</keyword>
<reference evidence="9" key="1">
    <citation type="submission" date="2023-12" db="EMBL/GenBank/DDBJ databases">
        <title>Novel isolates from deep terrestrial aquifers shed light on the physiology and ecology of the class Limnochordia.</title>
        <authorList>
            <person name="Karnachuk O.V."/>
            <person name="Lukina A.P."/>
            <person name="Avakyan M.R."/>
            <person name="Kadnikov V."/>
            <person name="Begmatov S."/>
            <person name="Beletsky A.V."/>
            <person name="Mardanov A.V."/>
            <person name="Ravin N.V."/>
        </authorList>
    </citation>
    <scope>NUCLEOTIDE SEQUENCE [LARGE SCALE GENOMIC DNA]</scope>
    <source>
        <strain evidence="9">LN</strain>
    </source>
</reference>
<evidence type="ECO:0000256" key="2">
    <source>
        <dbReference type="ARBA" id="ARBA00022722"/>
    </source>
</evidence>
<name>A0ABZ1BLE2_9FIRM</name>
<protein>
    <recommendedName>
        <fullName evidence="6">Ribonuclease VapC</fullName>
        <shortName evidence="6">RNase VapC</shortName>
        <ecNumber evidence="6">3.1.-.-</ecNumber>
    </recommendedName>
    <alternativeName>
        <fullName evidence="6">Toxin VapC</fullName>
    </alternativeName>
</protein>
<dbReference type="Gene3D" id="3.40.50.1010">
    <property type="entry name" value="5'-nuclease"/>
    <property type="match status" value="1"/>
</dbReference>
<comment type="similarity">
    <text evidence="6">Belongs to the PINc/VapC protein family.</text>
</comment>
<dbReference type="InterPro" id="IPR002716">
    <property type="entry name" value="PIN_dom"/>
</dbReference>
<keyword evidence="3 6" id="KW-0479">Metal-binding</keyword>
<dbReference type="Proteomes" id="UP001333102">
    <property type="component" value="Chromosome"/>
</dbReference>
<dbReference type="EC" id="3.1.-.-" evidence="6"/>
<keyword evidence="4 6" id="KW-0378">Hydrolase</keyword>
<dbReference type="CDD" id="cd09873">
    <property type="entry name" value="PIN_Pae0151-like"/>
    <property type="match status" value="1"/>
</dbReference>
<evidence type="ECO:0000256" key="3">
    <source>
        <dbReference type="ARBA" id="ARBA00022723"/>
    </source>
</evidence>
<dbReference type="InterPro" id="IPR022907">
    <property type="entry name" value="VapC_family"/>
</dbReference>
<proteinExistence type="inferred from homology"/>
<feature type="binding site" evidence="6">
    <location>
        <position position="8"/>
    </location>
    <ligand>
        <name>Mg(2+)</name>
        <dbReference type="ChEBI" id="CHEBI:18420"/>
    </ligand>
</feature>
<dbReference type="RefSeq" id="WP_324667890.1">
    <property type="nucleotide sequence ID" value="NZ_CP141614.1"/>
</dbReference>
<dbReference type="InterPro" id="IPR051619">
    <property type="entry name" value="TypeII_TA_RNase_PINc/VapC"/>
</dbReference>
<organism evidence="8 9">
    <name type="scientific">Geochorda subterranea</name>
    <dbReference type="NCBI Taxonomy" id="3109564"/>
    <lineage>
        <taxon>Bacteria</taxon>
        <taxon>Bacillati</taxon>
        <taxon>Bacillota</taxon>
        <taxon>Limnochordia</taxon>
        <taxon>Limnochordales</taxon>
        <taxon>Geochordaceae</taxon>
        <taxon>Geochorda</taxon>
    </lineage>
</organism>
<comment type="function">
    <text evidence="6">Toxic component of a toxin-antitoxin (TA) system. An RNase.</text>
</comment>
<keyword evidence="6" id="KW-0800">Toxin</keyword>
<feature type="binding site" evidence="6">
    <location>
        <position position="103"/>
    </location>
    <ligand>
        <name>Mg(2+)</name>
        <dbReference type="ChEBI" id="CHEBI:18420"/>
    </ligand>
</feature>
<dbReference type="InterPro" id="IPR044153">
    <property type="entry name" value="PIN_Pae0151-like"/>
</dbReference>
<sequence>MIHGAVVDASAALSWILPGEQTGPSLALRDRAVAEPAFALLVPPTFWYEVGNVLWVATRRSRIDRAVALDALEALQAFAFETWEVEPRSCLEMALGEGLSVYDAAYLQLATVAGGALWTLDRSLAYAAHAKGLRVEPAVT</sequence>
<evidence type="ECO:0000256" key="4">
    <source>
        <dbReference type="ARBA" id="ARBA00022801"/>
    </source>
</evidence>
<feature type="domain" description="PIN" evidence="7">
    <location>
        <begin position="6"/>
        <end position="128"/>
    </location>
</feature>
<evidence type="ECO:0000256" key="1">
    <source>
        <dbReference type="ARBA" id="ARBA00022649"/>
    </source>
</evidence>
<evidence type="ECO:0000259" key="7">
    <source>
        <dbReference type="Pfam" id="PF01850"/>
    </source>
</evidence>
<keyword evidence="1 6" id="KW-1277">Toxin-antitoxin system</keyword>
<dbReference type="PANTHER" id="PTHR35901">
    <property type="entry name" value="RIBONUCLEASE VAPC3"/>
    <property type="match status" value="1"/>
</dbReference>
<keyword evidence="2 6" id="KW-0540">Nuclease</keyword>
<dbReference type="HAMAP" id="MF_00265">
    <property type="entry name" value="VapC_Nob1"/>
    <property type="match status" value="1"/>
</dbReference>
<dbReference type="InterPro" id="IPR029060">
    <property type="entry name" value="PIN-like_dom_sf"/>
</dbReference>